<feature type="transmembrane region" description="Helical" evidence="7">
    <location>
        <begin position="348"/>
        <end position="367"/>
    </location>
</feature>
<gene>
    <name evidence="9" type="ORF">SH1V18_33940</name>
</gene>
<keyword evidence="6 7" id="KW-0472">Membrane</keyword>
<accession>A0A9W5YD75</accession>
<evidence type="ECO:0000313" key="10">
    <source>
        <dbReference type="Proteomes" id="UP001144256"/>
    </source>
</evidence>
<dbReference type="SUPFAM" id="SSF103473">
    <property type="entry name" value="MFS general substrate transporter"/>
    <property type="match status" value="1"/>
</dbReference>
<evidence type="ECO:0000256" key="6">
    <source>
        <dbReference type="ARBA" id="ARBA00023136"/>
    </source>
</evidence>
<feature type="transmembrane region" description="Helical" evidence="7">
    <location>
        <begin position="109"/>
        <end position="134"/>
    </location>
</feature>
<proteinExistence type="predicted"/>
<evidence type="ECO:0000259" key="8">
    <source>
        <dbReference type="PROSITE" id="PS50850"/>
    </source>
</evidence>
<keyword evidence="3" id="KW-1003">Cell membrane</keyword>
<feature type="transmembrane region" description="Helical" evidence="7">
    <location>
        <begin position="155"/>
        <end position="173"/>
    </location>
</feature>
<dbReference type="InterPro" id="IPR010290">
    <property type="entry name" value="TM_effector"/>
</dbReference>
<reference evidence="9" key="1">
    <citation type="submission" date="2022-06" db="EMBL/GenBank/DDBJ databases">
        <title>Vallitalea longa sp. nov., an anaerobic bacterium isolated from marine sediment.</title>
        <authorList>
            <person name="Hirano S."/>
            <person name="Terahara T."/>
            <person name="Mori K."/>
            <person name="Hamada M."/>
            <person name="Matsumoto R."/>
            <person name="Kobayashi T."/>
        </authorList>
    </citation>
    <scope>NUCLEOTIDE SEQUENCE</scope>
    <source>
        <strain evidence="9">SH18-1</strain>
    </source>
</reference>
<dbReference type="InterPro" id="IPR020846">
    <property type="entry name" value="MFS_dom"/>
</dbReference>
<dbReference type="Pfam" id="PF05977">
    <property type="entry name" value="MFS_3"/>
    <property type="match status" value="1"/>
</dbReference>
<dbReference type="PROSITE" id="PS50850">
    <property type="entry name" value="MFS"/>
    <property type="match status" value="1"/>
</dbReference>
<dbReference type="PANTHER" id="PTHR43266:SF2">
    <property type="entry name" value="MAJOR FACILITATOR SUPERFAMILY (MFS) PROFILE DOMAIN-CONTAINING PROTEIN"/>
    <property type="match status" value="1"/>
</dbReference>
<dbReference type="Gene3D" id="1.20.1250.20">
    <property type="entry name" value="MFS general substrate transporter like domains"/>
    <property type="match status" value="1"/>
</dbReference>
<keyword evidence="5 7" id="KW-1133">Transmembrane helix</keyword>
<feature type="transmembrane region" description="Helical" evidence="7">
    <location>
        <begin position="46"/>
        <end position="66"/>
    </location>
</feature>
<evidence type="ECO:0000256" key="4">
    <source>
        <dbReference type="ARBA" id="ARBA00022692"/>
    </source>
</evidence>
<dbReference type="InterPro" id="IPR036259">
    <property type="entry name" value="MFS_trans_sf"/>
</dbReference>
<feature type="transmembrane region" description="Helical" evidence="7">
    <location>
        <begin position="314"/>
        <end position="336"/>
    </location>
</feature>
<dbReference type="PANTHER" id="PTHR43266">
    <property type="entry name" value="MACROLIDE-EFFLUX PROTEIN"/>
    <property type="match status" value="1"/>
</dbReference>
<feature type="transmembrane region" description="Helical" evidence="7">
    <location>
        <begin position="179"/>
        <end position="197"/>
    </location>
</feature>
<protein>
    <submittedName>
        <fullName evidence="9">Permease</fullName>
    </submittedName>
</protein>
<dbReference type="AlphaFoldDB" id="A0A9W5YD75"/>
<name>A0A9W5YD75_9FIRM</name>
<dbReference type="RefSeq" id="WP_281817482.1">
    <property type="nucleotide sequence ID" value="NZ_BRLB01000012.1"/>
</dbReference>
<feature type="transmembrane region" description="Helical" evidence="7">
    <location>
        <begin position="260"/>
        <end position="278"/>
    </location>
</feature>
<feature type="transmembrane region" description="Helical" evidence="7">
    <location>
        <begin position="223"/>
        <end position="248"/>
    </location>
</feature>
<evidence type="ECO:0000256" key="1">
    <source>
        <dbReference type="ARBA" id="ARBA00004651"/>
    </source>
</evidence>
<feature type="transmembrane region" description="Helical" evidence="7">
    <location>
        <begin position="379"/>
        <end position="398"/>
    </location>
</feature>
<feature type="transmembrane region" description="Helical" evidence="7">
    <location>
        <begin position="290"/>
        <end position="308"/>
    </location>
</feature>
<dbReference type="GO" id="GO:0022857">
    <property type="term" value="F:transmembrane transporter activity"/>
    <property type="evidence" value="ECO:0007669"/>
    <property type="project" value="InterPro"/>
</dbReference>
<keyword evidence="10" id="KW-1185">Reference proteome</keyword>
<dbReference type="GO" id="GO:0005886">
    <property type="term" value="C:plasma membrane"/>
    <property type="evidence" value="ECO:0007669"/>
    <property type="project" value="UniProtKB-SubCell"/>
</dbReference>
<dbReference type="Proteomes" id="UP001144256">
    <property type="component" value="Unassembled WGS sequence"/>
</dbReference>
<evidence type="ECO:0000313" key="9">
    <source>
        <dbReference type="EMBL" id="GKX30914.1"/>
    </source>
</evidence>
<evidence type="ECO:0000256" key="7">
    <source>
        <dbReference type="SAM" id="Phobius"/>
    </source>
</evidence>
<dbReference type="CDD" id="cd06173">
    <property type="entry name" value="MFS_MefA_like"/>
    <property type="match status" value="1"/>
</dbReference>
<organism evidence="9 10">
    <name type="scientific">Vallitalea longa</name>
    <dbReference type="NCBI Taxonomy" id="2936439"/>
    <lineage>
        <taxon>Bacteria</taxon>
        <taxon>Bacillati</taxon>
        <taxon>Bacillota</taxon>
        <taxon>Clostridia</taxon>
        <taxon>Lachnospirales</taxon>
        <taxon>Vallitaleaceae</taxon>
        <taxon>Vallitalea</taxon>
    </lineage>
</organism>
<feature type="transmembrane region" description="Helical" evidence="7">
    <location>
        <begin position="78"/>
        <end position="97"/>
    </location>
</feature>
<evidence type="ECO:0000256" key="2">
    <source>
        <dbReference type="ARBA" id="ARBA00022448"/>
    </source>
</evidence>
<keyword evidence="4 7" id="KW-0812">Transmembrane</keyword>
<evidence type="ECO:0000256" key="5">
    <source>
        <dbReference type="ARBA" id="ARBA00022989"/>
    </source>
</evidence>
<comment type="subcellular location">
    <subcellularLocation>
        <location evidence="1">Cell membrane</location>
        <topology evidence="1">Multi-pass membrane protein</topology>
    </subcellularLocation>
</comment>
<comment type="caution">
    <text evidence="9">The sequence shown here is derived from an EMBL/GenBank/DDBJ whole genome shotgun (WGS) entry which is preliminary data.</text>
</comment>
<dbReference type="EMBL" id="BRLB01000012">
    <property type="protein sequence ID" value="GKX30914.1"/>
    <property type="molecule type" value="Genomic_DNA"/>
</dbReference>
<keyword evidence="2" id="KW-0813">Transport</keyword>
<feature type="transmembrane region" description="Helical" evidence="7">
    <location>
        <begin position="15"/>
        <end position="40"/>
    </location>
</feature>
<evidence type="ECO:0000256" key="3">
    <source>
        <dbReference type="ARBA" id="ARBA00022475"/>
    </source>
</evidence>
<feature type="domain" description="Major facilitator superfamily (MFS) profile" evidence="8">
    <location>
        <begin position="13"/>
        <end position="402"/>
    </location>
</feature>
<sequence>MHISNDTIFKNKNFILLWLGQLVSILGSNFHSLAVMWYVLEITGSAAKAGITMVFTVVPQILLSPLTGPIADRFNRKVIIVVSDLINGILVGIIAILCYTNNLQLWTLYLISAFMSASSAFFSPALLASIPTIVKKENLVKANSLSQIVRYSSSILGPALGGILVVLIGIPGLFLLNSISFLLSSFSESFIKITYVAKSKIQKMTLLKDFQEGISYSVKNKDLLQIIIVGGIIINFLYAPLSLIIAVVAKDNLNSGSEGYGILLGALSVGGLLMSFIIPKISKKTGNFKLLFIGLTLEGLLLLPFAFINSLSTGIMSLLILGCSFGIVNVTLGTVIQTIVPNDVLGRVSSVMNILCTLTVPLGYYLGGIALENFKTSEICIVIGIITAISGFSTIRIIKHETLENINDDIKTENDDICETIS</sequence>